<evidence type="ECO:0000313" key="3">
    <source>
        <dbReference type="Proteomes" id="UP000252733"/>
    </source>
</evidence>
<proteinExistence type="predicted"/>
<evidence type="ECO:0000313" key="2">
    <source>
        <dbReference type="EMBL" id="RCW32766.1"/>
    </source>
</evidence>
<dbReference type="EMBL" id="QPIZ01000014">
    <property type="protein sequence ID" value="RCW32766.1"/>
    <property type="molecule type" value="Genomic_DNA"/>
</dbReference>
<dbReference type="Proteomes" id="UP000252733">
    <property type="component" value="Unassembled WGS sequence"/>
</dbReference>
<dbReference type="InterPro" id="IPR020029">
    <property type="entry name" value="CRISPR-assoc_Csp2"/>
</dbReference>
<evidence type="ECO:0000256" key="1">
    <source>
        <dbReference type="SAM" id="MobiDB-lite"/>
    </source>
</evidence>
<dbReference type="RefSeq" id="WP_114437249.1">
    <property type="nucleotide sequence ID" value="NZ_QPIZ01000014.1"/>
</dbReference>
<dbReference type="NCBIfam" id="TIGR03487">
    <property type="entry name" value="cas_csp2"/>
    <property type="match status" value="1"/>
</dbReference>
<name>A0A368UVD8_9BACT</name>
<comment type="caution">
    <text evidence="2">The sequence shown here is derived from an EMBL/GenBank/DDBJ whole genome shotgun (WGS) entry which is preliminary data.</text>
</comment>
<sequence>MKHPLLNYAIALIRFENKIELNTKIENHHILQSLCRQMNYFRLKPTESFEGKDKIKYHFTNNDCVKGLTKLPSHGIFLAPNVIAEDGSANKTWSNTNKIIDLLTKEKLTPFPALLSITAISGDYMKFSILGGVGKSTQKMAPQEAALCLITLLTNRKPCLQYRENKGQGKQPDLFNTCIIPDLPQKGMSKFIKIIDVLAHQKLPNEIYYGKVLPPSQKQKRTGYEPKRPTLFNGNFPNASRSSALSSISLLGSIGDLAKEAEYSTLARSLLEEMKEKAIYMIKYGKASSFSINNHIIDIAKNGYLRQVVDSIYHTELLKQGRRNRSGLSGKEKNESEHEYQKFDLFSARFLQLFNNPSFKDFLSFRAEYPNPIELLFNTYFNKMENIDLEIVKSARHLGKRLNLVAYLAAKAEIKEGTPNYFEKLREQKAKVLVELESAAFSAKSGDALIAQVVTRAGRLSGLDMPEEADLFMEKAMSNEITLEQAKNLLIAFSRLKNKKEAEEQPSLDEEISEIKESEIGSNANI</sequence>
<accession>A0A368UVD8</accession>
<keyword evidence="3" id="KW-1185">Reference proteome</keyword>
<dbReference type="AlphaFoldDB" id="A0A368UVD8"/>
<protein>
    <submittedName>
        <fullName evidence="2">CRISPR-associated protein Cas8c/Csp2</fullName>
    </submittedName>
</protein>
<reference evidence="2 3" key="1">
    <citation type="submission" date="2018-07" db="EMBL/GenBank/DDBJ databases">
        <title>Freshwater and sediment microbial communities from various areas in North America, analyzing microbe dynamics in response to fracking.</title>
        <authorList>
            <person name="Lamendella R."/>
        </authorList>
    </citation>
    <scope>NUCLEOTIDE SEQUENCE [LARGE SCALE GENOMIC DNA]</scope>
    <source>
        <strain evidence="2 3">160A</strain>
    </source>
</reference>
<organism evidence="2 3">
    <name type="scientific">Marinilabilia salmonicolor</name>
    <dbReference type="NCBI Taxonomy" id="989"/>
    <lineage>
        <taxon>Bacteria</taxon>
        <taxon>Pseudomonadati</taxon>
        <taxon>Bacteroidota</taxon>
        <taxon>Bacteroidia</taxon>
        <taxon>Marinilabiliales</taxon>
        <taxon>Marinilabiliaceae</taxon>
        <taxon>Marinilabilia</taxon>
    </lineage>
</organism>
<gene>
    <name evidence="2" type="ORF">DFO77_11492</name>
</gene>
<feature type="region of interest" description="Disordered" evidence="1">
    <location>
        <begin position="502"/>
        <end position="526"/>
    </location>
</feature>